<dbReference type="InterPro" id="IPR029058">
    <property type="entry name" value="AB_hydrolase_fold"/>
</dbReference>
<dbReference type="Gene3D" id="3.40.50.1820">
    <property type="entry name" value="alpha/beta hydrolase"/>
    <property type="match status" value="1"/>
</dbReference>
<evidence type="ECO:0000259" key="4">
    <source>
        <dbReference type="Pfam" id="PF00135"/>
    </source>
</evidence>
<comment type="similarity">
    <text evidence="1 3">Belongs to the type-B carboxylesterase/lipase family.</text>
</comment>
<dbReference type="PROSITE" id="PS00941">
    <property type="entry name" value="CARBOXYLESTERASE_B_2"/>
    <property type="match status" value="1"/>
</dbReference>
<dbReference type="InterPro" id="IPR050309">
    <property type="entry name" value="Type-B_Carboxylest/Lipase"/>
</dbReference>
<dbReference type="InterPro" id="IPR019826">
    <property type="entry name" value="Carboxylesterase_B_AS"/>
</dbReference>
<proteinExistence type="inferred from homology"/>
<protein>
    <recommendedName>
        <fullName evidence="3">Carboxylic ester hydrolase</fullName>
        <ecNumber evidence="3">3.1.1.-</ecNumber>
    </recommendedName>
</protein>
<dbReference type="GO" id="GO:0016787">
    <property type="term" value="F:hydrolase activity"/>
    <property type="evidence" value="ECO:0007669"/>
    <property type="project" value="UniProtKB-KW"/>
</dbReference>
<dbReference type="OrthoDB" id="408631at2759"/>
<dbReference type="EMBL" id="ML976991">
    <property type="protein sequence ID" value="KAF1956825.1"/>
    <property type="molecule type" value="Genomic_DNA"/>
</dbReference>
<dbReference type="AlphaFoldDB" id="A0A6A5TW08"/>
<accession>A0A6A5TW08</accession>
<dbReference type="FunFam" id="3.40.50.1820:FF:000266">
    <property type="entry name" value="Carboxylic ester hydrolase"/>
    <property type="match status" value="1"/>
</dbReference>
<dbReference type="Pfam" id="PF00135">
    <property type="entry name" value="COesterase"/>
    <property type="match status" value="1"/>
</dbReference>
<evidence type="ECO:0000256" key="1">
    <source>
        <dbReference type="ARBA" id="ARBA00005964"/>
    </source>
</evidence>
<name>A0A6A5TW08_9PLEO</name>
<evidence type="ECO:0000256" key="2">
    <source>
        <dbReference type="ARBA" id="ARBA00022801"/>
    </source>
</evidence>
<keyword evidence="6" id="KW-1185">Reference proteome</keyword>
<keyword evidence="2 3" id="KW-0378">Hydrolase</keyword>
<dbReference type="InterPro" id="IPR019819">
    <property type="entry name" value="Carboxylesterase_B_CS"/>
</dbReference>
<dbReference type="PANTHER" id="PTHR11559">
    <property type="entry name" value="CARBOXYLESTERASE"/>
    <property type="match status" value="1"/>
</dbReference>
<dbReference type="EC" id="3.1.1.-" evidence="3"/>
<dbReference type="PROSITE" id="PS00122">
    <property type="entry name" value="CARBOXYLESTERASE_B_1"/>
    <property type="match status" value="1"/>
</dbReference>
<keyword evidence="3" id="KW-0732">Signal</keyword>
<evidence type="ECO:0000256" key="3">
    <source>
        <dbReference type="RuleBase" id="RU361235"/>
    </source>
</evidence>
<sequence>MTFPSLALIAILLPLFTLTACTTGPLQVDLGYAIYEGHTNATAGLNIWKGIRFAAAPTGRLRWQPPQTPATNRTVVQATDFGPFCPQNQPSIPNAPFIPGDEDCLFLNVYAPQNASGLPVLVWIHGGGYGFGDGTQDMSTIINANDGSFVAVTIQYRLGAFGFASSSEVHSKGVVNAGLLDQVFAFEWIQKHISLFGGDVTRVTISGESAGGGSVMLHAMANGGNGTELFTNLIAASPYLPAQYTYDDTTPTTRYYEFAAKAGCGSQGEVFECLLATDTLTLQAASSNVSTSQSYGTWAFLPVIDGQYVRHLPSRQLSQHLVNGMRILVGNNANEGALFVPQNIATLTDLTAWIHDAFPSLSDYNVTQVLATYPSTSAPVNASDLKYATDGYGPDTAVNISQVATGQQQRAYNIYAEATFVCPSYWLASAFAANSRVAYKYQYSIPFASHQDDIPGYFGPATPNQGRDFLLAFRKIWGNFIIQNNPSISDQIANGASSSHQNATNPASAWPAWSELSPQHINLNETGGTPYTTVTMFGVPVTQYMEPGLENSITVADAFVWEGERGARCDFWRAMGPTVSI</sequence>
<reference evidence="5" key="1">
    <citation type="journal article" date="2020" name="Stud. Mycol.">
        <title>101 Dothideomycetes genomes: a test case for predicting lifestyles and emergence of pathogens.</title>
        <authorList>
            <person name="Haridas S."/>
            <person name="Albert R."/>
            <person name="Binder M."/>
            <person name="Bloem J."/>
            <person name="Labutti K."/>
            <person name="Salamov A."/>
            <person name="Andreopoulos B."/>
            <person name="Baker S."/>
            <person name="Barry K."/>
            <person name="Bills G."/>
            <person name="Bluhm B."/>
            <person name="Cannon C."/>
            <person name="Castanera R."/>
            <person name="Culley D."/>
            <person name="Daum C."/>
            <person name="Ezra D."/>
            <person name="Gonzalez J."/>
            <person name="Henrissat B."/>
            <person name="Kuo A."/>
            <person name="Liang C."/>
            <person name="Lipzen A."/>
            <person name="Lutzoni F."/>
            <person name="Magnuson J."/>
            <person name="Mondo S."/>
            <person name="Nolan M."/>
            <person name="Ohm R."/>
            <person name="Pangilinan J."/>
            <person name="Park H.-J."/>
            <person name="Ramirez L."/>
            <person name="Alfaro M."/>
            <person name="Sun H."/>
            <person name="Tritt A."/>
            <person name="Yoshinaga Y."/>
            <person name="Zwiers L.-H."/>
            <person name="Turgeon B."/>
            <person name="Goodwin S."/>
            <person name="Spatafora J."/>
            <person name="Crous P."/>
            <person name="Grigoriev I."/>
        </authorList>
    </citation>
    <scope>NUCLEOTIDE SEQUENCE</scope>
    <source>
        <strain evidence="5">CBS 675.92</strain>
    </source>
</reference>
<gene>
    <name evidence="5" type="ORF">CC80DRAFT_492319</name>
</gene>
<feature type="domain" description="Carboxylesterase type B" evidence="4">
    <location>
        <begin position="39"/>
        <end position="526"/>
    </location>
</feature>
<feature type="signal peptide" evidence="3">
    <location>
        <begin position="1"/>
        <end position="21"/>
    </location>
</feature>
<dbReference type="InterPro" id="IPR002018">
    <property type="entry name" value="CarbesteraseB"/>
</dbReference>
<organism evidence="5 6">
    <name type="scientific">Byssothecium circinans</name>
    <dbReference type="NCBI Taxonomy" id="147558"/>
    <lineage>
        <taxon>Eukaryota</taxon>
        <taxon>Fungi</taxon>
        <taxon>Dikarya</taxon>
        <taxon>Ascomycota</taxon>
        <taxon>Pezizomycotina</taxon>
        <taxon>Dothideomycetes</taxon>
        <taxon>Pleosporomycetidae</taxon>
        <taxon>Pleosporales</taxon>
        <taxon>Massarineae</taxon>
        <taxon>Massarinaceae</taxon>
        <taxon>Byssothecium</taxon>
    </lineage>
</organism>
<feature type="chain" id="PRO_5025716254" description="Carboxylic ester hydrolase" evidence="3">
    <location>
        <begin position="22"/>
        <end position="581"/>
    </location>
</feature>
<evidence type="ECO:0000313" key="6">
    <source>
        <dbReference type="Proteomes" id="UP000800035"/>
    </source>
</evidence>
<dbReference type="SUPFAM" id="SSF53474">
    <property type="entry name" value="alpha/beta-Hydrolases"/>
    <property type="match status" value="1"/>
</dbReference>
<evidence type="ECO:0000313" key="5">
    <source>
        <dbReference type="EMBL" id="KAF1956825.1"/>
    </source>
</evidence>
<dbReference type="Proteomes" id="UP000800035">
    <property type="component" value="Unassembled WGS sequence"/>
</dbReference>